<dbReference type="InterPro" id="IPR002142">
    <property type="entry name" value="Peptidase_S49"/>
</dbReference>
<gene>
    <name evidence="8" type="ORF">PCC79_02700</name>
</gene>
<keyword evidence="6" id="KW-1133">Transmembrane helix</keyword>
<keyword evidence="2" id="KW-0645">Protease</keyword>
<dbReference type="PANTHER" id="PTHR42987:SF4">
    <property type="entry name" value="PROTEASE SOHB-RELATED"/>
    <property type="match status" value="1"/>
</dbReference>
<evidence type="ECO:0000256" key="1">
    <source>
        <dbReference type="ARBA" id="ARBA00008683"/>
    </source>
</evidence>
<keyword evidence="9" id="KW-1185">Reference proteome</keyword>
<evidence type="ECO:0000256" key="4">
    <source>
        <dbReference type="ARBA" id="ARBA00022825"/>
    </source>
</evidence>
<name>A0ABZ3CA96_9ACTN</name>
<keyword evidence="6" id="KW-0472">Membrane</keyword>
<keyword evidence="3" id="KW-0378">Hydrolase</keyword>
<dbReference type="Gene3D" id="6.20.330.10">
    <property type="match status" value="1"/>
</dbReference>
<evidence type="ECO:0000256" key="2">
    <source>
        <dbReference type="ARBA" id="ARBA00022670"/>
    </source>
</evidence>
<accession>A0ABZ3CA96</accession>
<dbReference type="Gene3D" id="3.90.226.10">
    <property type="entry name" value="2-enoyl-CoA Hydratase, Chain A, domain 1"/>
    <property type="match status" value="1"/>
</dbReference>
<dbReference type="Pfam" id="PF01343">
    <property type="entry name" value="Peptidase_S49"/>
    <property type="match status" value="1"/>
</dbReference>
<protein>
    <submittedName>
        <fullName evidence="8">S49 family peptidase</fullName>
    </submittedName>
</protein>
<sequence>MSDQTPSQPTSPRTPAPEQAVPGGSTQAPGVPGAGDPRAGAPFPPGGAAPAVAGGRPPVPPPYAAAPPAPRREGGFKRGFGIGSGVGLGLGAAAVALSLVGGVISVASMAAFAGMASSMAGVGQTQLETMNTVWGPETATNTLRAIPIEGTIMAHGSDGLGLTGGTYGYEVADLLDDLTAEDAGGVVLLMNTPGGSISGSAAMSSAMERYKERTGKPVYAYVQDMSASGGMWTMAGADEILADHGSLVGSVGVIMGPIAQYTDVVAVDGGILGGGVTTTGGVTQEYITAGRGKDVGNPYRPLTDEERADLQSFIDQEYAAFVDHVATARDIAPSVIVDDLGAAMLGTERAQEVGYIDGVMGRPEAFRHFAEAAGLDPDDTKVEQSAGPDMWGSLFGIERAFGTAPAAQPVDGQPARVTSTLCTSSRTPLAWDPQAAASFCG</sequence>
<comment type="similarity">
    <text evidence="1">Belongs to the peptidase S49 family.</text>
</comment>
<proteinExistence type="inferred from homology"/>
<feature type="transmembrane region" description="Helical" evidence="6">
    <location>
        <begin position="80"/>
        <end position="113"/>
    </location>
</feature>
<dbReference type="CDD" id="cd07023">
    <property type="entry name" value="S49_Sppa_N_C"/>
    <property type="match status" value="1"/>
</dbReference>
<dbReference type="EMBL" id="CP115965">
    <property type="protein sequence ID" value="WZW99132.1"/>
    <property type="molecule type" value="Genomic_DNA"/>
</dbReference>
<evidence type="ECO:0000313" key="9">
    <source>
        <dbReference type="Proteomes" id="UP001434337"/>
    </source>
</evidence>
<reference evidence="8 9" key="1">
    <citation type="journal article" date="2023" name="Environ Microbiome">
        <title>A coral-associated actinobacterium mitigates coral bleaching under heat stress.</title>
        <authorList>
            <person name="Li J."/>
            <person name="Zou Y."/>
            <person name="Li Q."/>
            <person name="Zhang J."/>
            <person name="Bourne D.G."/>
            <person name="Lyu Y."/>
            <person name="Liu C."/>
            <person name="Zhang S."/>
        </authorList>
    </citation>
    <scope>NUCLEOTIDE SEQUENCE [LARGE SCALE GENOMIC DNA]</scope>
    <source>
        <strain evidence="8 9">SCSIO 13291</strain>
    </source>
</reference>
<feature type="region of interest" description="Disordered" evidence="5">
    <location>
        <begin position="1"/>
        <end position="70"/>
    </location>
</feature>
<dbReference type="InterPro" id="IPR029045">
    <property type="entry name" value="ClpP/crotonase-like_dom_sf"/>
</dbReference>
<keyword evidence="4" id="KW-0720">Serine protease</keyword>
<feature type="domain" description="Peptidase S49" evidence="7">
    <location>
        <begin position="212"/>
        <end position="375"/>
    </location>
</feature>
<dbReference type="RefSeq" id="WP_342372923.1">
    <property type="nucleotide sequence ID" value="NZ_CP115965.1"/>
</dbReference>
<evidence type="ECO:0000256" key="5">
    <source>
        <dbReference type="SAM" id="MobiDB-lite"/>
    </source>
</evidence>
<evidence type="ECO:0000313" key="8">
    <source>
        <dbReference type="EMBL" id="WZW99132.1"/>
    </source>
</evidence>
<evidence type="ECO:0000256" key="6">
    <source>
        <dbReference type="SAM" id="Phobius"/>
    </source>
</evidence>
<dbReference type="Proteomes" id="UP001434337">
    <property type="component" value="Chromosome"/>
</dbReference>
<keyword evidence="6" id="KW-0812">Transmembrane</keyword>
<evidence type="ECO:0000259" key="7">
    <source>
        <dbReference type="Pfam" id="PF01343"/>
    </source>
</evidence>
<dbReference type="PANTHER" id="PTHR42987">
    <property type="entry name" value="PEPTIDASE S49"/>
    <property type="match status" value="1"/>
</dbReference>
<feature type="compositionally biased region" description="Low complexity" evidence="5">
    <location>
        <begin position="1"/>
        <end position="17"/>
    </location>
</feature>
<dbReference type="SUPFAM" id="SSF52096">
    <property type="entry name" value="ClpP/crotonase"/>
    <property type="match status" value="1"/>
</dbReference>
<dbReference type="InterPro" id="IPR047272">
    <property type="entry name" value="S49_SppA_C"/>
</dbReference>
<feature type="compositionally biased region" description="Low complexity" evidence="5">
    <location>
        <begin position="28"/>
        <end position="41"/>
    </location>
</feature>
<feature type="compositionally biased region" description="Pro residues" evidence="5">
    <location>
        <begin position="57"/>
        <end position="69"/>
    </location>
</feature>
<evidence type="ECO:0000256" key="3">
    <source>
        <dbReference type="ARBA" id="ARBA00022801"/>
    </source>
</evidence>
<organism evidence="8 9">
    <name type="scientific">Propioniciclava soli</name>
    <dbReference type="NCBI Taxonomy" id="2775081"/>
    <lineage>
        <taxon>Bacteria</taxon>
        <taxon>Bacillati</taxon>
        <taxon>Actinomycetota</taxon>
        <taxon>Actinomycetes</taxon>
        <taxon>Propionibacteriales</taxon>
        <taxon>Propionibacteriaceae</taxon>
        <taxon>Propioniciclava</taxon>
    </lineage>
</organism>